<accession>A0A0G0ILI1</accession>
<reference evidence="1 2" key="1">
    <citation type="journal article" date="2015" name="Nature">
        <title>rRNA introns, odd ribosomes, and small enigmatic genomes across a large radiation of phyla.</title>
        <authorList>
            <person name="Brown C.T."/>
            <person name="Hug L.A."/>
            <person name="Thomas B.C."/>
            <person name="Sharon I."/>
            <person name="Castelle C.J."/>
            <person name="Singh A."/>
            <person name="Wilkins M.J."/>
            <person name="Williams K.H."/>
            <person name="Banfield J.F."/>
        </authorList>
    </citation>
    <scope>NUCLEOTIDE SEQUENCE [LARGE SCALE GENOMIC DNA]</scope>
</reference>
<proteinExistence type="predicted"/>
<protein>
    <submittedName>
        <fullName evidence="1">Uncharacterized protein</fullName>
    </submittedName>
</protein>
<gene>
    <name evidence="1" type="ORF">US75_C0020G0006</name>
</gene>
<evidence type="ECO:0000313" key="1">
    <source>
        <dbReference type="EMBL" id="KKQ55487.1"/>
    </source>
</evidence>
<dbReference type="AlphaFoldDB" id="A0A0G0ILI1"/>
<organism evidence="1 2">
    <name type="scientific">Candidatus Woesebacteria bacterium GW2011_GWC1_38_13</name>
    <dbReference type="NCBI Taxonomy" id="1618583"/>
    <lineage>
        <taxon>Bacteria</taxon>
        <taxon>Candidatus Woeseibacteriota</taxon>
    </lineage>
</organism>
<name>A0A0G0ILI1_9BACT</name>
<dbReference type="EMBL" id="LBUE01000020">
    <property type="protein sequence ID" value="KKQ55487.1"/>
    <property type="molecule type" value="Genomic_DNA"/>
</dbReference>
<comment type="caution">
    <text evidence="1">The sequence shown here is derived from an EMBL/GenBank/DDBJ whole genome shotgun (WGS) entry which is preliminary data.</text>
</comment>
<sequence>MNIFKYGDECIPNQGLICLLVYNNIAAMAEIAFACNKWYREGHPTGPAEFTFKGYKITEGMEVQCVDKNCPSEISSSCSRKANVVRRDYSSTSAVPTLDWAGSVEPTPKVG</sequence>
<dbReference type="STRING" id="1618583.US75_C0020G0006"/>
<dbReference type="Proteomes" id="UP000034096">
    <property type="component" value="Unassembled WGS sequence"/>
</dbReference>
<evidence type="ECO:0000313" key="2">
    <source>
        <dbReference type="Proteomes" id="UP000034096"/>
    </source>
</evidence>